<evidence type="ECO:0000313" key="13">
    <source>
        <dbReference type="EMBL" id="AYM32618.1"/>
    </source>
</evidence>
<dbReference type="EMBL" id="MG774889">
    <property type="protein sequence ID" value="AYM32655.1"/>
    <property type="molecule type" value="Genomic_DNA"/>
</dbReference>
<reference evidence="26" key="9">
    <citation type="submission" date="2018-07" db="EMBL/GenBank/DDBJ databases">
        <title>Mitochondrial genome (form I) of the golden tide-forming alga Sargassum horneri.</title>
        <authorList>
            <person name="Liu F."/>
        </authorList>
    </citation>
    <scope>NUCLEOTIDE SEQUENCE</scope>
    <source>
        <strain evidence="27">QD-1_B</strain>
        <strain evidence="41">RC-2</strain>
        <strain evidence="28">RZ-2_F</strain>
        <strain evidence="26">YT-2_B</strain>
    </source>
</reference>
<evidence type="ECO:0000313" key="38">
    <source>
        <dbReference type="EMBL" id="QDA22272.1"/>
    </source>
</evidence>
<evidence type="ECO:0000313" key="25">
    <source>
        <dbReference type="EMBL" id="QCC71289.1"/>
    </source>
</evidence>
<protein>
    <submittedName>
        <fullName evidence="5">Ribosomal protein L16</fullName>
    </submittedName>
</protein>
<reference evidence="30" key="10">
    <citation type="submission" date="2018-07" db="EMBL/GenBank/DDBJ databases">
        <title>Mitochondrial genome (form II) of the golden tide-forming alga Sargassum horneri in 2018.</title>
        <authorList>
            <person name="Liu F."/>
        </authorList>
    </citation>
    <scope>NUCLEOTIDE SEQUENCE</scope>
    <source>
        <strain evidence="36">ECS2018-1</strain>
        <strain evidence="37">ECS2018-2</strain>
        <strain evidence="32">SS2018-1</strain>
        <strain evidence="30">YS2018-1</strain>
        <strain evidence="31">YS2018-2</strain>
    </source>
</reference>
<keyword evidence="2 4" id="KW-0689">Ribosomal protein</keyword>
<evidence type="ECO:0000313" key="30">
    <source>
        <dbReference type="EMBL" id="QCT82124.1"/>
    </source>
</evidence>
<evidence type="ECO:0000313" key="27">
    <source>
        <dbReference type="EMBL" id="QCT82013.1"/>
    </source>
</evidence>
<evidence type="ECO:0000313" key="5">
    <source>
        <dbReference type="EMBL" id="AIE46192.1"/>
    </source>
</evidence>
<dbReference type="EMBL" id="MG681096">
    <property type="protein sequence ID" value="AWW89655.1"/>
    <property type="molecule type" value="Genomic_DNA"/>
</dbReference>
<reference evidence="6" key="2">
    <citation type="submission" date="2017-12" db="EMBL/GenBank/DDBJ databases">
        <title>Mitochondrial genome (form I) of the golden tide-forming alga Sargassum horneri in 2016.</title>
        <authorList>
            <person name="Liu F."/>
        </authorList>
    </citation>
    <scope>NUCLEOTIDE SEQUENCE</scope>
    <source>
        <strain evidence="6">YS2016-2</strain>
    </source>
</reference>
<dbReference type="SUPFAM" id="SSF54686">
    <property type="entry name" value="Ribosomal protein L16p/L10e"/>
    <property type="match status" value="1"/>
</dbReference>
<evidence type="ECO:0000313" key="17">
    <source>
        <dbReference type="EMBL" id="QCC70993.1"/>
    </source>
</evidence>
<dbReference type="GO" id="GO:0019843">
    <property type="term" value="F:rRNA binding"/>
    <property type="evidence" value="ECO:0007669"/>
    <property type="project" value="InterPro"/>
</dbReference>
<evidence type="ECO:0000256" key="1">
    <source>
        <dbReference type="ARBA" id="ARBA00008931"/>
    </source>
</evidence>
<proteinExistence type="inferred from homology"/>
<dbReference type="EMBL" id="MH590360">
    <property type="protein sequence ID" value="QCC71067.1"/>
    <property type="molecule type" value="Genomic_DNA"/>
</dbReference>
<dbReference type="EMBL" id="MH607126">
    <property type="protein sequence ID" value="QCT82235.1"/>
    <property type="molecule type" value="Genomic_DNA"/>
</dbReference>
<evidence type="ECO:0000313" key="41">
    <source>
        <dbReference type="EMBL" id="QKY75711.1"/>
    </source>
</evidence>
<reference evidence="17" key="7">
    <citation type="submission" date="2018-07" db="EMBL/GenBank/DDBJ databases">
        <title>Mitochondrial genome (form I) of the golden tide-forming alga Sargassum horneri in 2017.</title>
        <authorList>
            <person name="Liu F."/>
        </authorList>
    </citation>
    <scope>NUCLEOTIDE SEQUENCE</scope>
    <source>
        <strain evidence="25">SS2017-2_F</strain>
        <strain evidence="24">SS2017-2_R</strain>
        <strain evidence="7">YS2017-2</strain>
        <strain evidence="20">YS2017-4</strain>
        <strain evidence="18">YS2017-6</strain>
        <strain evidence="17">YS2017-7</strain>
    </source>
</reference>
<dbReference type="GO" id="GO:0003735">
    <property type="term" value="F:structural constituent of ribosome"/>
    <property type="evidence" value="ECO:0007669"/>
    <property type="project" value="InterPro"/>
</dbReference>
<evidence type="ECO:0000313" key="37">
    <source>
        <dbReference type="EMBL" id="QDA22235.1"/>
    </source>
</evidence>
<dbReference type="GO" id="GO:0005762">
    <property type="term" value="C:mitochondrial large ribosomal subunit"/>
    <property type="evidence" value="ECO:0007669"/>
    <property type="project" value="TreeGrafter"/>
</dbReference>
<dbReference type="GeneID" id="19940563"/>
<accession>A0A068LH27</accession>
<dbReference type="EMBL" id="MH814649">
    <property type="protein sequence ID" value="QDA22309.1"/>
    <property type="molecule type" value="Genomic_DNA"/>
</dbReference>
<dbReference type="EMBL" id="MH590364">
    <property type="protein sequence ID" value="QCC71215.1"/>
    <property type="molecule type" value="Genomic_DNA"/>
</dbReference>
<evidence type="ECO:0000256" key="2">
    <source>
        <dbReference type="ARBA" id="ARBA00022980"/>
    </source>
</evidence>
<dbReference type="EMBL" id="MH643728">
    <property type="protein sequence ID" value="QCT82050.1"/>
    <property type="molecule type" value="Genomic_DNA"/>
</dbReference>
<evidence type="ECO:0000313" key="32">
    <source>
        <dbReference type="EMBL" id="QCT82198.1"/>
    </source>
</evidence>
<dbReference type="Gene3D" id="3.90.1170.10">
    <property type="entry name" value="Ribosomal protein L10e/L16"/>
    <property type="match status" value="1"/>
</dbReference>
<evidence type="ECO:0000313" key="24">
    <source>
        <dbReference type="EMBL" id="QCC71252.1"/>
    </source>
</evidence>
<evidence type="ECO:0000313" key="12">
    <source>
        <dbReference type="EMBL" id="AYM32581.1"/>
    </source>
</evidence>
<evidence type="ECO:0000313" key="22">
    <source>
        <dbReference type="EMBL" id="QCC71178.1"/>
    </source>
</evidence>
<dbReference type="EMBL" id="MH643729">
    <property type="protein sequence ID" value="QCT82309.1"/>
    <property type="molecule type" value="Genomic_DNA"/>
</dbReference>
<dbReference type="InterPro" id="IPR016180">
    <property type="entry name" value="Ribosomal_uL16_dom"/>
</dbReference>
<geneLocation type="mitochondrion" evidence="5"/>
<reference evidence="5" key="1">
    <citation type="journal article" date="2014" name="J. Appl. Phycol.">
        <title>Complete mitochondrial genome of the brown alga Sargassum horneri (Sargassaceae, Phaeophyceae): genome organization and phylogenetic analyses.</title>
        <authorList>
            <person name="Liu F."/>
            <person name="Pang S."/>
            <person name="Li X."/>
            <person name="Li J."/>
        </authorList>
    </citation>
    <scope>NUCLEOTIDE SEQUENCE</scope>
</reference>
<dbReference type="EMBL" id="MH814646">
    <property type="protein sequence ID" value="QDA22198.1"/>
    <property type="molecule type" value="Genomic_DNA"/>
</dbReference>
<dbReference type="EMBL" id="MH643730">
    <property type="protein sequence ID" value="QCT82087.1"/>
    <property type="molecule type" value="Genomic_DNA"/>
</dbReference>
<dbReference type="EMBL" id="MT795186">
    <property type="protein sequence ID" value="QNU09241.1"/>
    <property type="molecule type" value="Genomic_DNA"/>
</dbReference>
<evidence type="ECO:0000313" key="29">
    <source>
        <dbReference type="EMBL" id="QCT82087.1"/>
    </source>
</evidence>
<dbReference type="CDD" id="cd01433">
    <property type="entry name" value="Ribosomal_L16_L10e"/>
    <property type="match status" value="1"/>
</dbReference>
<reference evidence="14" key="6">
    <citation type="submission" date="2018-01" db="EMBL/GenBank/DDBJ databases">
        <title>Mitochondrial genome (Japan II) of the golden tide-forming alga Sargassum horneri.</title>
        <authorList>
            <person name="Liu F."/>
        </authorList>
    </citation>
    <scope>NUCLEOTIDE SEQUENCE</scope>
    <source>
        <strain evidence="14">JP-3</strain>
        <strain evidence="15">JP-4</strain>
    </source>
</reference>
<dbReference type="InterPro" id="IPR047873">
    <property type="entry name" value="Ribosomal_uL16"/>
</dbReference>
<evidence type="ECO:0000313" key="34">
    <source>
        <dbReference type="EMBL" id="QCT82272.1"/>
    </source>
</evidence>
<evidence type="ECO:0000313" key="10">
    <source>
        <dbReference type="EMBL" id="AYK28720.1"/>
    </source>
</evidence>
<dbReference type="EMBL" id="MH590358">
    <property type="protein sequence ID" value="QCC70993.1"/>
    <property type="molecule type" value="Genomic_DNA"/>
</dbReference>
<dbReference type="InterPro" id="IPR036920">
    <property type="entry name" value="Ribosomal_uL16_sf"/>
</dbReference>
<dbReference type="EMBL" id="MH602245">
    <property type="protein sequence ID" value="QCT82161.1"/>
    <property type="molecule type" value="Genomic_DNA"/>
</dbReference>
<dbReference type="EMBL" id="MH620962">
    <property type="protein sequence ID" value="QKY75711.1"/>
    <property type="molecule type" value="Genomic_DNA"/>
</dbReference>
<evidence type="ECO:0000313" key="39">
    <source>
        <dbReference type="EMBL" id="QDA22309.1"/>
    </source>
</evidence>
<keyword evidence="5" id="KW-0496">Mitochondrion</keyword>
<evidence type="ECO:0000313" key="36">
    <source>
        <dbReference type="EMBL" id="QDA22198.1"/>
    </source>
</evidence>
<name>A0A068LH27_9PHAE</name>
<evidence type="ECO:0000313" key="16">
    <source>
        <dbReference type="EMBL" id="QCC70919.1"/>
    </source>
</evidence>
<dbReference type="EMBL" id="KJ938300">
    <property type="protein sequence ID" value="AIE46192.1"/>
    <property type="molecule type" value="Genomic_DNA"/>
</dbReference>
<evidence type="ECO:0000313" key="18">
    <source>
        <dbReference type="EMBL" id="QCC71030.1"/>
    </source>
</evidence>
<evidence type="ECO:0000313" key="11">
    <source>
        <dbReference type="EMBL" id="AYK28757.1"/>
    </source>
</evidence>
<dbReference type="EMBL" id="MH602244">
    <property type="protein sequence ID" value="QCT82124.1"/>
    <property type="molecule type" value="Genomic_DNA"/>
</dbReference>
<reference evidence="29" key="8">
    <citation type="submission" date="2018-07" db="EMBL/GenBank/DDBJ databases">
        <title>Mitochondrial genome (form I) of the golden tide-forming alga Sargassum horneri in 2018.</title>
        <authorList>
            <person name="Liu F."/>
        </authorList>
    </citation>
    <scope>NUCLEOTIDE SEQUENCE</scope>
    <source>
        <strain evidence="29">HY-1_B</strain>
        <strain evidence="38">ST-1</strain>
        <strain evidence="39">ST-2</strain>
    </source>
</reference>
<evidence type="ECO:0000256" key="4">
    <source>
        <dbReference type="RuleBase" id="RU004413"/>
    </source>
</evidence>
<evidence type="ECO:0000313" key="14">
    <source>
        <dbReference type="EMBL" id="AYM32655.1"/>
    </source>
</evidence>
<evidence type="ECO:0000313" key="43">
    <source>
        <dbReference type="EMBL" id="QNU09241.1"/>
    </source>
</evidence>
<dbReference type="EMBL" id="MG762007">
    <property type="protein sequence ID" value="AYK28757.1"/>
    <property type="molecule type" value="Genomic_DNA"/>
</dbReference>
<evidence type="ECO:0000313" key="7">
    <source>
        <dbReference type="EMBL" id="AWW89692.1"/>
    </source>
</evidence>
<dbReference type="EMBL" id="MH590359">
    <property type="protein sequence ID" value="QCC71030.1"/>
    <property type="molecule type" value="Genomic_DNA"/>
</dbReference>
<dbReference type="InterPro" id="IPR000114">
    <property type="entry name" value="Ribosomal_uL16_bact-type"/>
</dbReference>
<dbReference type="GO" id="GO:0032543">
    <property type="term" value="P:mitochondrial translation"/>
    <property type="evidence" value="ECO:0007669"/>
    <property type="project" value="TreeGrafter"/>
</dbReference>
<dbReference type="EMBL" id="MH607124">
    <property type="protein sequence ID" value="QCT81976.1"/>
    <property type="molecule type" value="Genomic_DNA"/>
</dbReference>
<dbReference type="EMBL" id="MG774890">
    <property type="protein sequence ID" value="AYM32692.1"/>
    <property type="molecule type" value="Genomic_DNA"/>
</dbReference>
<dbReference type="EMBL" id="MG762006">
    <property type="protein sequence ID" value="AYK28720.1"/>
    <property type="molecule type" value="Genomic_DNA"/>
</dbReference>
<dbReference type="EMBL" id="MH607125">
    <property type="protein sequence ID" value="QCT82013.1"/>
    <property type="molecule type" value="Genomic_DNA"/>
</dbReference>
<evidence type="ECO:0000313" key="28">
    <source>
        <dbReference type="EMBL" id="QCT82050.1"/>
    </source>
</evidence>
<dbReference type="PROSITE" id="PS00701">
    <property type="entry name" value="RIBOSOMAL_L16_2"/>
    <property type="match status" value="1"/>
</dbReference>
<dbReference type="EMBL" id="MH607127">
    <property type="protein sequence ID" value="QCT82272.1"/>
    <property type="molecule type" value="Genomic_DNA"/>
</dbReference>
<evidence type="ECO:0000313" key="8">
    <source>
        <dbReference type="EMBL" id="AWW89729.1"/>
    </source>
</evidence>
<sequence>MLLQPKKTKYKKYFKPRALPKITTKTQKLSEPGCFAIISLESGYINVQQLEAARQNIRRKIKREGKLEILPLADKAISNKPTSARMGKGKGKVNHWVAPILAGKPLLLLHGINKEQGLPALKAGANKLPLKIKILDL</sequence>
<evidence type="ECO:0000313" key="19">
    <source>
        <dbReference type="EMBL" id="QCC71067.1"/>
    </source>
</evidence>
<dbReference type="EMBL" id="MH814647">
    <property type="protein sequence ID" value="QDA22235.1"/>
    <property type="molecule type" value="Genomic_DNA"/>
</dbReference>
<reference evidence="16" key="12">
    <citation type="submission" date="2018-07" db="EMBL/GenBank/DDBJ databases">
        <title>Mitochondrial genome of the golden tide-forming alga Sargassum horneri.</title>
        <authorList>
            <person name="Liu F."/>
        </authorList>
    </citation>
    <scope>NUCLEOTIDE SEQUENCE</scope>
    <source>
        <strain evidence="11">NJ-1S</strain>
        <strain evidence="10">NJ-2S</strain>
        <strain evidence="40">NJ-3</strain>
    </source>
</reference>
<dbReference type="EMBL" id="MG681098">
    <property type="protein sequence ID" value="AWW89729.1"/>
    <property type="molecule type" value="Genomic_DNA"/>
</dbReference>
<reference evidence="8" key="3">
    <citation type="submission" date="2017-12" db="EMBL/GenBank/DDBJ databases">
        <title>Mitochondrial genome (form II) of the golden tide-forming alga Sargassum horneri in 2016.</title>
        <authorList>
            <person name="Liu F."/>
        </authorList>
    </citation>
    <scope>NUCLEOTIDE SEQUENCE</scope>
    <source>
        <strain evidence="8">YS2016-1</strain>
    </source>
</reference>
<comment type="similarity">
    <text evidence="1 4">Belongs to the universal ribosomal protein uL16 family.</text>
</comment>
<reference evidence="9" key="4">
    <citation type="submission" date="2017-12" db="EMBL/GenBank/DDBJ databases">
        <title>Mitochondrial genome (form II) of the golden tide-forming alga Sargassum horneri in 2017.</title>
        <authorList>
            <person name="Liu F."/>
        </authorList>
    </citation>
    <scope>NUCLEOTIDE SEQUENCE</scope>
    <source>
        <strain evidence="23">SS2017-1_F</strain>
        <strain evidence="9">YS2017-1</strain>
        <strain evidence="21">YS2017-3</strain>
        <strain evidence="19">YS2017-5</strain>
    </source>
</reference>
<dbReference type="EMBL" id="MH586537">
    <property type="protein sequence ID" value="QCC70919.1"/>
    <property type="molecule type" value="Genomic_DNA"/>
</dbReference>
<dbReference type="EMBL" id="MG774887">
    <property type="protein sequence ID" value="AYM32581.1"/>
    <property type="molecule type" value="Genomic_DNA"/>
</dbReference>
<dbReference type="EMBL" id="MG681099">
    <property type="protein sequence ID" value="AWW89766.1"/>
    <property type="molecule type" value="Genomic_DNA"/>
</dbReference>
<evidence type="ECO:0000313" key="23">
    <source>
        <dbReference type="EMBL" id="QCC71215.1"/>
    </source>
</evidence>
<dbReference type="EMBL" id="MH590365">
    <property type="protein sequence ID" value="QCC71252.1"/>
    <property type="molecule type" value="Genomic_DNA"/>
</dbReference>
<dbReference type="EMBL" id="MH590363">
    <property type="protein sequence ID" value="QCC71178.1"/>
    <property type="molecule type" value="Genomic_DNA"/>
</dbReference>
<evidence type="ECO:0000313" key="42">
    <source>
        <dbReference type="EMBL" id="QKY75748.1"/>
    </source>
</evidence>
<keyword evidence="3 4" id="KW-0687">Ribonucleoprotein</keyword>
<dbReference type="EMBL" id="MH814648">
    <property type="protein sequence ID" value="QDA22272.1"/>
    <property type="molecule type" value="Genomic_DNA"/>
</dbReference>
<evidence type="ECO:0000313" key="40">
    <source>
        <dbReference type="EMBL" id="QKJ82054.1"/>
    </source>
</evidence>
<dbReference type="PANTHER" id="PTHR12220:SF13">
    <property type="entry name" value="LARGE RIBOSOMAL SUBUNIT PROTEIN UL16M"/>
    <property type="match status" value="1"/>
</dbReference>
<dbReference type="EMBL" id="MH590366">
    <property type="protein sequence ID" value="QCC71289.1"/>
    <property type="molecule type" value="Genomic_DNA"/>
</dbReference>
<dbReference type="EMBL" id="MG770606">
    <property type="protein sequence ID" value="QKJ82054.1"/>
    <property type="molecule type" value="Genomic_DNA"/>
</dbReference>
<evidence type="ECO:0000313" key="31">
    <source>
        <dbReference type="EMBL" id="QCT82161.1"/>
    </source>
</evidence>
<evidence type="ECO:0000313" key="20">
    <source>
        <dbReference type="EMBL" id="QCC71104.1"/>
    </source>
</evidence>
<organism evidence="5">
    <name type="scientific">Sargassum horneri</name>
    <dbReference type="NCBI Taxonomy" id="74089"/>
    <lineage>
        <taxon>Eukaryota</taxon>
        <taxon>Sar</taxon>
        <taxon>Stramenopiles</taxon>
        <taxon>Ochrophyta</taxon>
        <taxon>PX clade</taxon>
        <taxon>Phaeophyceae</taxon>
        <taxon>Fucales</taxon>
        <taxon>Sargassaceae</taxon>
        <taxon>Sargassum</taxon>
    </lineage>
</organism>
<evidence type="ECO:0000313" key="21">
    <source>
        <dbReference type="EMBL" id="QCC71141.1"/>
    </source>
</evidence>
<dbReference type="NCBIfam" id="TIGR01164">
    <property type="entry name" value="rplP_bact"/>
    <property type="match status" value="1"/>
</dbReference>
<dbReference type="EMBL" id="MH602246">
    <property type="protein sequence ID" value="QCT82198.1"/>
    <property type="molecule type" value="Genomic_DNA"/>
</dbReference>
<dbReference type="Pfam" id="PF00252">
    <property type="entry name" value="Ribosomal_L16"/>
    <property type="match status" value="1"/>
</dbReference>
<evidence type="ECO:0000256" key="3">
    <source>
        <dbReference type="ARBA" id="ARBA00023274"/>
    </source>
</evidence>
<dbReference type="EMBL" id="MH590362">
    <property type="protein sequence ID" value="QCC71141.1"/>
    <property type="molecule type" value="Genomic_DNA"/>
</dbReference>
<dbReference type="EMBL" id="MH590361">
    <property type="protein sequence ID" value="QCC71104.1"/>
    <property type="molecule type" value="Genomic_DNA"/>
</dbReference>
<dbReference type="EMBL" id="MH586538">
    <property type="protein sequence ID" value="QCC70956.1"/>
    <property type="molecule type" value="Genomic_DNA"/>
</dbReference>
<dbReference type="EMBL" id="MG681097">
    <property type="protein sequence ID" value="AWW89692.1"/>
    <property type="molecule type" value="Genomic_DNA"/>
</dbReference>
<dbReference type="EMBL" id="MG774888">
    <property type="protein sequence ID" value="AYM32618.1"/>
    <property type="molecule type" value="Genomic_DNA"/>
</dbReference>
<evidence type="ECO:0000313" key="15">
    <source>
        <dbReference type="EMBL" id="AYM32692.1"/>
    </source>
</evidence>
<dbReference type="AlphaFoldDB" id="A0A068LH27"/>
<evidence type="ECO:0000313" key="26">
    <source>
        <dbReference type="EMBL" id="QCT81976.1"/>
    </source>
</evidence>
<gene>
    <name evidence="5" type="primary">rpl16</name>
    <name evidence="5" type="ORF">SarhoMp15</name>
</gene>
<dbReference type="PANTHER" id="PTHR12220">
    <property type="entry name" value="50S/60S RIBOSOMAL PROTEIN L16"/>
    <property type="match status" value="1"/>
</dbReference>
<reference evidence="12" key="5">
    <citation type="submission" date="2018-01" db="EMBL/GenBank/DDBJ databases">
        <title>Mitochondrial genome (Japan I) of the golden tide-forming alga Sargassum horneri.</title>
        <authorList>
            <person name="Liu F."/>
        </authorList>
    </citation>
    <scope>NUCLEOTIDE SEQUENCE</scope>
    <source>
        <strain evidence="12">JP-1</strain>
        <strain evidence="13">JP-2</strain>
    </source>
</reference>
<dbReference type="EMBL" id="MH620963">
    <property type="protein sequence ID" value="QKY75748.1"/>
    <property type="molecule type" value="Genomic_DNA"/>
</dbReference>
<dbReference type="RefSeq" id="YP_009049397.1">
    <property type="nucleotide sequence ID" value="NC_024613.1"/>
</dbReference>
<dbReference type="PRINTS" id="PR00060">
    <property type="entry name" value="RIBOSOMALL16"/>
</dbReference>
<evidence type="ECO:0000313" key="6">
    <source>
        <dbReference type="EMBL" id="AWW89655.1"/>
    </source>
</evidence>
<evidence type="ECO:0000313" key="33">
    <source>
        <dbReference type="EMBL" id="QCT82235.1"/>
    </source>
</evidence>
<reference evidence="22" key="11">
    <citation type="submission" date="2018-07" db="EMBL/GenBank/DDBJ databases">
        <title>Mitochondrial genome (form II) of the golden tide-forming alga Sargassum horneri.</title>
        <authorList>
            <person name="Liu F."/>
        </authorList>
    </citation>
    <scope>NUCLEOTIDE SEQUENCE</scope>
    <source>
        <strain evidence="33">QD-2_B</strain>
        <strain evidence="42">RC-1</strain>
        <strain evidence="35">RZ-1_F</strain>
        <strain evidence="22">SS2017-1_R</strain>
        <strain evidence="34">YT-1_B</strain>
    </source>
</reference>
<reference evidence="43" key="13">
    <citation type="journal article" name="Sustainability">
        <title>Comparative Analysis of Sequence Polymorphism in Complete Organelle Genomes of the 'Golden Tide' Seaweed Sargassum horneri between Korean and Chinese Forms.</title>
        <authorList>
            <person name="Byeon S.Y."/>
            <person name="Cheon K.-S."/>
            <person name="Kim S."/>
            <person name="Yun S.-H."/>
            <person name="Oh H.-J."/>
            <person name="Park S.R."/>
            <person name="Kim T.-H."/>
            <person name="Kim J.K."/>
            <person name="Lee H.J."/>
        </authorList>
    </citation>
    <scope>NUCLEOTIDE SEQUENCE</scope>
    <source>
        <strain evidence="43">JD</strain>
    </source>
</reference>
<evidence type="ECO:0000313" key="9">
    <source>
        <dbReference type="EMBL" id="AWW89766.1"/>
    </source>
</evidence>
<evidence type="ECO:0000313" key="35">
    <source>
        <dbReference type="EMBL" id="QCT82309.1"/>
    </source>
</evidence>
<dbReference type="InterPro" id="IPR020798">
    <property type="entry name" value="Ribosomal_uL16_CS"/>
</dbReference>